<proteinExistence type="predicted"/>
<reference evidence="1" key="1">
    <citation type="submission" date="2022-02" db="EMBL/GenBank/DDBJ databases">
        <title>Plant Genome Project.</title>
        <authorList>
            <person name="Zhang R.-G."/>
        </authorList>
    </citation>
    <scope>NUCLEOTIDE SEQUENCE</scope>
    <source>
        <strain evidence="1">AT1</strain>
    </source>
</reference>
<keyword evidence="2" id="KW-1185">Reference proteome</keyword>
<accession>A0ACC0LM74</accession>
<name>A0ACC0LM74_RHOML</name>
<comment type="caution">
    <text evidence="1">The sequence shown here is derived from an EMBL/GenBank/DDBJ whole genome shotgun (WGS) entry which is preliminary data.</text>
</comment>
<evidence type="ECO:0000313" key="1">
    <source>
        <dbReference type="EMBL" id="KAI8529724.1"/>
    </source>
</evidence>
<evidence type="ECO:0000313" key="2">
    <source>
        <dbReference type="Proteomes" id="UP001062846"/>
    </source>
</evidence>
<organism evidence="1 2">
    <name type="scientific">Rhododendron molle</name>
    <name type="common">Chinese azalea</name>
    <name type="synonym">Azalea mollis</name>
    <dbReference type="NCBI Taxonomy" id="49168"/>
    <lineage>
        <taxon>Eukaryota</taxon>
        <taxon>Viridiplantae</taxon>
        <taxon>Streptophyta</taxon>
        <taxon>Embryophyta</taxon>
        <taxon>Tracheophyta</taxon>
        <taxon>Spermatophyta</taxon>
        <taxon>Magnoliopsida</taxon>
        <taxon>eudicotyledons</taxon>
        <taxon>Gunneridae</taxon>
        <taxon>Pentapetalae</taxon>
        <taxon>asterids</taxon>
        <taxon>Ericales</taxon>
        <taxon>Ericaceae</taxon>
        <taxon>Ericoideae</taxon>
        <taxon>Rhodoreae</taxon>
        <taxon>Rhododendron</taxon>
    </lineage>
</organism>
<protein>
    <submittedName>
        <fullName evidence="1">Uncharacterized protein</fullName>
    </submittedName>
</protein>
<gene>
    <name evidence="1" type="ORF">RHMOL_Rhmol12G0247600</name>
</gene>
<dbReference type="EMBL" id="CM046399">
    <property type="protein sequence ID" value="KAI8529724.1"/>
    <property type="molecule type" value="Genomic_DNA"/>
</dbReference>
<dbReference type="Proteomes" id="UP001062846">
    <property type="component" value="Chromosome 12"/>
</dbReference>
<sequence length="770" mass="84449">MEGEFGLKVQLQKGGQDASDISGCGNTCLVFSGKMVSEGQEDFGGSAPTLSKWQVLRESQVKANQELKMKANELEKLFAEHKLRVSQSHDKNAATVPLTISTNTSKLSVTPQVKALDNQDDATVQKFSEFGLSDYCRGNLYESYMQKRDAKLREEWGSKKEEKEAKMKAMQDSFERSAAEMKAKLSSKRYEERSKLFNVRSTMATEEHPIGLLLSKDEEDLYFGNGGSKSSQAKKPTNKNLPSSLPTPSATSVLRSSTKTSNTSSGRRMLQPENALAHSVPNFSDLRKENPKPNSGVSKTVTRPPAKIHARSKSSIENIIVVKEERKPHCLQSLKKSAVVPTELGLVLTPTKCDKSDSFSQNAESKPLLRKGSRLGPGAGAVVATMKSSAESETVNSEVKLDALAFDPHVAENEDDEESETAKTEDHVNVDNVKPKFSHETEKLVDSGSEGGDALKSSSRMETSSVAVLPPSMPSTNHADGSVQNSPAESPVSWDSRAQHAFSYAHETSDIDASPIGSPASGNSGSLNQIEAGAARMRKKWGSTQKPNLLYNSSHGHSRKDVTGGFKRLLRFGRKSRGTDDSFNESEYFSEQVQALRSSIPKPPVNFKLKEHHLSGHSIKKYSPLIVYEHANANNGKYEHRPGEIASGCRETFRDHFVKLMGLFFIKFKSVNTHFEAELEAVSFGLFLTLRLGIPKIVVETNRLKMVQVLSSAGIQPEHIEKFAGRNEDANVALIGHTYLIRAMLSYGLSFTAYAAVTHMQESSQAVQLG</sequence>